<dbReference type="RefSeq" id="WP_145363927.1">
    <property type="nucleotide sequence ID" value="NZ_CP036268.1"/>
</dbReference>
<organism evidence="1 2">
    <name type="scientific">Stratiformator vulcanicus</name>
    <dbReference type="NCBI Taxonomy" id="2527980"/>
    <lineage>
        <taxon>Bacteria</taxon>
        <taxon>Pseudomonadati</taxon>
        <taxon>Planctomycetota</taxon>
        <taxon>Planctomycetia</taxon>
        <taxon>Planctomycetales</taxon>
        <taxon>Planctomycetaceae</taxon>
        <taxon>Stratiformator</taxon>
    </lineage>
</organism>
<gene>
    <name evidence="1" type="ORF">Pan189_22250</name>
</gene>
<dbReference type="OrthoDB" id="71604at2"/>
<evidence type="ECO:0000313" key="1">
    <source>
        <dbReference type="EMBL" id="QDT37843.1"/>
    </source>
</evidence>
<keyword evidence="2" id="KW-1185">Reference proteome</keyword>
<dbReference type="InterPro" id="IPR005358">
    <property type="entry name" value="Puta_zinc/iron-chelating_dom"/>
</dbReference>
<protein>
    <submittedName>
        <fullName evidence="1">Flagellin N-methylase</fullName>
    </submittedName>
</protein>
<dbReference type="Proteomes" id="UP000317318">
    <property type="component" value="Chromosome"/>
</dbReference>
<dbReference type="AlphaFoldDB" id="A0A517R1W6"/>
<keyword evidence="1" id="KW-0808">Transferase</keyword>
<reference evidence="1 2" key="1">
    <citation type="submission" date="2019-02" db="EMBL/GenBank/DDBJ databases">
        <title>Deep-cultivation of Planctomycetes and their phenomic and genomic characterization uncovers novel biology.</title>
        <authorList>
            <person name="Wiegand S."/>
            <person name="Jogler M."/>
            <person name="Boedeker C."/>
            <person name="Pinto D."/>
            <person name="Vollmers J."/>
            <person name="Rivas-Marin E."/>
            <person name="Kohn T."/>
            <person name="Peeters S.H."/>
            <person name="Heuer A."/>
            <person name="Rast P."/>
            <person name="Oberbeckmann S."/>
            <person name="Bunk B."/>
            <person name="Jeske O."/>
            <person name="Meyerdierks A."/>
            <person name="Storesund J.E."/>
            <person name="Kallscheuer N."/>
            <person name="Luecker S."/>
            <person name="Lage O.M."/>
            <person name="Pohl T."/>
            <person name="Merkel B.J."/>
            <person name="Hornburger P."/>
            <person name="Mueller R.-W."/>
            <person name="Bruemmer F."/>
            <person name="Labrenz M."/>
            <person name="Spormann A.M."/>
            <person name="Op den Camp H."/>
            <person name="Overmann J."/>
            <person name="Amann R."/>
            <person name="Jetten M.S.M."/>
            <person name="Mascher T."/>
            <person name="Medema M.H."/>
            <person name="Devos D.P."/>
            <person name="Kaster A.-K."/>
            <person name="Ovreas L."/>
            <person name="Rohde M."/>
            <person name="Galperin M.Y."/>
            <person name="Jogler C."/>
        </authorList>
    </citation>
    <scope>NUCLEOTIDE SEQUENCE [LARGE SCALE GENOMIC DNA]</scope>
    <source>
        <strain evidence="1 2">Pan189</strain>
    </source>
</reference>
<dbReference type="GO" id="GO:0032259">
    <property type="term" value="P:methylation"/>
    <property type="evidence" value="ECO:0007669"/>
    <property type="project" value="UniProtKB-KW"/>
</dbReference>
<keyword evidence="1" id="KW-0489">Methyltransferase</keyword>
<sequence length="146" mass="17199">MTQRVRREDLKPGENLCSYCTAKCCRYFALPIETPSEWKDFDFIRWYMIHGRVAVFVDEGSWFLQVFADCRHLKEDYGCGAYEKRPHICREYSTDNCEYDGDGTHERYFETPEQIWEYAEAVLPPAERRSVGKTLSLPVIEPLAPR</sequence>
<evidence type="ECO:0000313" key="2">
    <source>
        <dbReference type="Proteomes" id="UP000317318"/>
    </source>
</evidence>
<dbReference type="EMBL" id="CP036268">
    <property type="protein sequence ID" value="QDT37843.1"/>
    <property type="molecule type" value="Genomic_DNA"/>
</dbReference>
<dbReference type="GO" id="GO:0008168">
    <property type="term" value="F:methyltransferase activity"/>
    <property type="evidence" value="ECO:0007669"/>
    <property type="project" value="UniProtKB-KW"/>
</dbReference>
<keyword evidence="1" id="KW-0969">Cilium</keyword>
<name>A0A517R1W6_9PLAN</name>
<proteinExistence type="predicted"/>
<dbReference type="Pfam" id="PF03692">
    <property type="entry name" value="CxxCxxCC"/>
    <property type="match status" value="1"/>
</dbReference>
<keyword evidence="1" id="KW-0282">Flagellum</keyword>
<dbReference type="KEGG" id="svp:Pan189_22250"/>
<keyword evidence="1" id="KW-0966">Cell projection</keyword>
<accession>A0A517R1W6</accession>